<dbReference type="PANTHER" id="PTHR45748:SF7">
    <property type="entry name" value="1-PHOSPHATIDYLINOSITOL 3-PHOSPHATE 5-KINASE-RELATED"/>
    <property type="match status" value="1"/>
</dbReference>
<dbReference type="GO" id="GO:0000285">
    <property type="term" value="F:1-phosphatidylinositol-3-phosphate 5-kinase activity"/>
    <property type="evidence" value="ECO:0007669"/>
    <property type="project" value="TreeGrafter"/>
</dbReference>
<comment type="caution">
    <text evidence="1">The sequence shown here is derived from an EMBL/GenBank/DDBJ whole genome shotgun (WGS) entry which is preliminary data.</text>
</comment>
<protein>
    <submittedName>
        <fullName evidence="1">Uncharacterized protein</fullName>
    </submittedName>
</protein>
<accession>A0A8S1W8T2</accession>
<dbReference type="GO" id="GO:0010008">
    <property type="term" value="C:endosome membrane"/>
    <property type="evidence" value="ECO:0007669"/>
    <property type="project" value="TreeGrafter"/>
</dbReference>
<dbReference type="EMBL" id="CAJJDP010000082">
    <property type="protein sequence ID" value="CAD8184289.1"/>
    <property type="molecule type" value="Genomic_DNA"/>
</dbReference>
<reference evidence="1" key="1">
    <citation type="submission" date="2021-01" db="EMBL/GenBank/DDBJ databases">
        <authorList>
            <consortium name="Genoscope - CEA"/>
            <person name="William W."/>
        </authorList>
    </citation>
    <scope>NUCLEOTIDE SEQUENCE</scope>
</reference>
<dbReference type="GO" id="GO:0046854">
    <property type="term" value="P:phosphatidylinositol phosphate biosynthetic process"/>
    <property type="evidence" value="ECO:0007669"/>
    <property type="project" value="TreeGrafter"/>
</dbReference>
<keyword evidence="2" id="KW-1185">Reference proteome</keyword>
<proteinExistence type="predicted"/>
<sequence length="335" mass="39074">MPYLDVSTIVEDVDIFFVKSKQIQPCSCSNHFFDGPPNEGEKKIRFCRRCYDKISQLIAGKGFFVDNEKSTLKVTLRKEGNSHSRNTSKQFESVTTFTSSKSIIAKGNEVQQFQDEYDTLLEINQEKEDISEFLEESEIAQDQLPILQEKSAFILEKICEYVLQNVLQPNKTYEKVIEFWKSKMKTLITQCVQEIQFHFLNTKLMNINHFMKINIIDHHDEQLTSFFPEVIFRKNVALKQMQSEINKPSIIIIIGDFDMDGSQNQLEDYIQNEKKLLVDSINSIYKNYEPNLILVKKGANKIALDECLKKKISTLKSQIVYKCQIYKPVHIKIMH</sequence>
<evidence type="ECO:0000313" key="2">
    <source>
        <dbReference type="Proteomes" id="UP000683925"/>
    </source>
</evidence>
<name>A0A8S1W8T2_PAROT</name>
<dbReference type="Proteomes" id="UP000683925">
    <property type="component" value="Unassembled WGS sequence"/>
</dbReference>
<organism evidence="1 2">
    <name type="scientific">Paramecium octaurelia</name>
    <dbReference type="NCBI Taxonomy" id="43137"/>
    <lineage>
        <taxon>Eukaryota</taxon>
        <taxon>Sar</taxon>
        <taxon>Alveolata</taxon>
        <taxon>Ciliophora</taxon>
        <taxon>Intramacronucleata</taxon>
        <taxon>Oligohymenophorea</taxon>
        <taxon>Peniculida</taxon>
        <taxon>Parameciidae</taxon>
        <taxon>Paramecium</taxon>
    </lineage>
</organism>
<gene>
    <name evidence="1" type="ORF">POCTA_138.1.T0830003</name>
</gene>
<dbReference type="OrthoDB" id="660555at2759"/>
<dbReference type="AlphaFoldDB" id="A0A8S1W8T2"/>
<dbReference type="PANTHER" id="PTHR45748">
    <property type="entry name" value="1-PHOSPHATIDYLINOSITOL 3-PHOSPHATE 5-KINASE-RELATED"/>
    <property type="match status" value="1"/>
</dbReference>
<evidence type="ECO:0000313" key="1">
    <source>
        <dbReference type="EMBL" id="CAD8184289.1"/>
    </source>
</evidence>